<feature type="region of interest" description="Disordered" evidence="2">
    <location>
        <begin position="116"/>
        <end position="144"/>
    </location>
</feature>
<evidence type="ECO:0000259" key="3">
    <source>
        <dbReference type="PROSITE" id="PS50937"/>
    </source>
</evidence>
<dbReference type="PANTHER" id="PTHR30204:SF97">
    <property type="entry name" value="MERR FAMILY REGULATORY PROTEIN"/>
    <property type="match status" value="1"/>
</dbReference>
<evidence type="ECO:0000256" key="1">
    <source>
        <dbReference type="ARBA" id="ARBA00023125"/>
    </source>
</evidence>
<dbReference type="InterPro" id="IPR047057">
    <property type="entry name" value="MerR_fam"/>
</dbReference>
<dbReference type="InterPro" id="IPR009061">
    <property type="entry name" value="DNA-bd_dom_put_sf"/>
</dbReference>
<protein>
    <submittedName>
        <fullName evidence="4">MerR family transcriptional regulator</fullName>
    </submittedName>
</protein>
<sequence>MRIGELAAQAGVSVRALRYYEEQHLLHPARSASGQRHYPESAVDRVHLIQQLYAAGLSSRTIVQLMPCVDTGEATPAMLELLLAERDRIERQMGELAEARDRLDTVIASTEVRTCVHQPPRRQPSRHQPPRLTAAAGGPRRRPS</sequence>
<dbReference type="CDD" id="cd01282">
    <property type="entry name" value="HTH_MerR-like_sg3"/>
    <property type="match status" value="1"/>
</dbReference>
<evidence type="ECO:0000313" key="5">
    <source>
        <dbReference type="Proteomes" id="UP000275401"/>
    </source>
</evidence>
<accession>A0A3M8W381</accession>
<dbReference type="EMBL" id="RIBZ01000229">
    <property type="protein sequence ID" value="RNG24558.1"/>
    <property type="molecule type" value="Genomic_DNA"/>
</dbReference>
<reference evidence="4 5" key="1">
    <citation type="submission" date="2018-11" db="EMBL/GenBank/DDBJ databases">
        <title>The Potential of Streptomyces as Biocontrol Agents against the Tomato grey mould, Botrytis cinerea (Gray mold) Frontiers in Microbiology.</title>
        <authorList>
            <person name="Li D."/>
        </authorList>
    </citation>
    <scope>NUCLEOTIDE SEQUENCE [LARGE SCALE GENOMIC DNA]</scope>
    <source>
        <strain evidence="4 5">NEAU-LD23</strain>
    </source>
</reference>
<dbReference type="Proteomes" id="UP000275401">
    <property type="component" value="Unassembled WGS sequence"/>
</dbReference>
<evidence type="ECO:0000313" key="4">
    <source>
        <dbReference type="EMBL" id="RNG24558.1"/>
    </source>
</evidence>
<dbReference type="PROSITE" id="PS50937">
    <property type="entry name" value="HTH_MERR_2"/>
    <property type="match status" value="1"/>
</dbReference>
<dbReference type="Pfam" id="PF13411">
    <property type="entry name" value="MerR_1"/>
    <property type="match status" value="1"/>
</dbReference>
<dbReference type="PRINTS" id="PR00040">
    <property type="entry name" value="HTHMERR"/>
</dbReference>
<evidence type="ECO:0000256" key="2">
    <source>
        <dbReference type="SAM" id="MobiDB-lite"/>
    </source>
</evidence>
<dbReference type="AlphaFoldDB" id="A0A3M8W381"/>
<dbReference type="InterPro" id="IPR000551">
    <property type="entry name" value="MerR-type_HTH_dom"/>
</dbReference>
<dbReference type="PANTHER" id="PTHR30204">
    <property type="entry name" value="REDOX-CYCLING DRUG-SENSING TRANSCRIPTIONAL ACTIVATOR SOXR"/>
    <property type="match status" value="1"/>
</dbReference>
<dbReference type="Gene3D" id="1.10.1660.10">
    <property type="match status" value="1"/>
</dbReference>
<keyword evidence="1" id="KW-0238">DNA-binding</keyword>
<dbReference type="GO" id="GO:0003700">
    <property type="term" value="F:DNA-binding transcription factor activity"/>
    <property type="evidence" value="ECO:0007669"/>
    <property type="project" value="InterPro"/>
</dbReference>
<feature type="domain" description="HTH merR-type" evidence="3">
    <location>
        <begin position="1"/>
        <end position="68"/>
    </location>
</feature>
<dbReference type="PROSITE" id="PS00552">
    <property type="entry name" value="HTH_MERR_1"/>
    <property type="match status" value="1"/>
</dbReference>
<gene>
    <name evidence="4" type="ORF">EEJ42_17360</name>
</gene>
<comment type="caution">
    <text evidence="4">The sequence shown here is derived from an EMBL/GenBank/DDBJ whole genome shotgun (WGS) entry which is preliminary data.</text>
</comment>
<feature type="compositionally biased region" description="Basic residues" evidence="2">
    <location>
        <begin position="119"/>
        <end position="129"/>
    </location>
</feature>
<organism evidence="4 5">
    <name type="scientific">Streptomyces botrytidirepellens</name>
    <dbReference type="NCBI Taxonomy" id="2486417"/>
    <lineage>
        <taxon>Bacteria</taxon>
        <taxon>Bacillati</taxon>
        <taxon>Actinomycetota</taxon>
        <taxon>Actinomycetes</taxon>
        <taxon>Kitasatosporales</taxon>
        <taxon>Streptomycetaceae</taxon>
        <taxon>Streptomyces</taxon>
    </lineage>
</organism>
<dbReference type="SUPFAM" id="SSF46955">
    <property type="entry name" value="Putative DNA-binding domain"/>
    <property type="match status" value="1"/>
</dbReference>
<dbReference type="SMART" id="SM00422">
    <property type="entry name" value="HTH_MERR"/>
    <property type="match status" value="1"/>
</dbReference>
<keyword evidence="5" id="KW-1185">Reference proteome</keyword>
<dbReference type="RefSeq" id="WP_123100823.1">
    <property type="nucleotide sequence ID" value="NZ_RIBZ01000229.1"/>
</dbReference>
<dbReference type="GO" id="GO:0003677">
    <property type="term" value="F:DNA binding"/>
    <property type="evidence" value="ECO:0007669"/>
    <property type="project" value="UniProtKB-KW"/>
</dbReference>
<proteinExistence type="predicted"/>
<name>A0A3M8W381_9ACTN</name>